<evidence type="ECO:0000313" key="6">
    <source>
        <dbReference type="EMBL" id="MBM6852339.1"/>
    </source>
</evidence>
<keyword evidence="3" id="KW-0560">Oxidoreductase</keyword>
<name>A0ABS2FXI0_9FIRM</name>
<evidence type="ECO:0000256" key="1">
    <source>
        <dbReference type="ARBA" id="ARBA00005086"/>
    </source>
</evidence>
<accession>A0ABS2FXI0</accession>
<evidence type="ECO:0000259" key="4">
    <source>
        <dbReference type="Pfam" id="PF00725"/>
    </source>
</evidence>
<dbReference type="InterPro" id="IPR008927">
    <property type="entry name" value="6-PGluconate_DH-like_C_sf"/>
</dbReference>
<evidence type="ECO:0000256" key="3">
    <source>
        <dbReference type="ARBA" id="ARBA00023002"/>
    </source>
</evidence>
<dbReference type="RefSeq" id="WP_204805608.1">
    <property type="nucleotide sequence ID" value="NZ_JACSNX010000030.1"/>
</dbReference>
<dbReference type="PANTHER" id="PTHR48075:SF5">
    <property type="entry name" value="3-HYDROXYBUTYRYL-COA DEHYDROGENASE"/>
    <property type="match status" value="1"/>
</dbReference>
<evidence type="ECO:0000313" key="7">
    <source>
        <dbReference type="Proteomes" id="UP000719500"/>
    </source>
</evidence>
<keyword evidence="7" id="KW-1185">Reference proteome</keyword>
<dbReference type="Gene3D" id="1.10.1040.10">
    <property type="entry name" value="N-(1-d-carboxylethyl)-l-norvaline Dehydrogenase, domain 2"/>
    <property type="match status" value="1"/>
</dbReference>
<reference evidence="6 7" key="1">
    <citation type="journal article" date="2021" name="Sci. Rep.">
        <title>The distribution of antibiotic resistance genes in chicken gut microbiota commensals.</title>
        <authorList>
            <person name="Juricova H."/>
            <person name="Matiasovicova J."/>
            <person name="Kubasova T."/>
            <person name="Cejkova D."/>
            <person name="Rychlik I."/>
        </authorList>
    </citation>
    <scope>NUCLEOTIDE SEQUENCE [LARGE SCALE GENOMIC DNA]</scope>
    <source>
        <strain evidence="6 7">An411</strain>
    </source>
</reference>
<dbReference type="InterPro" id="IPR006180">
    <property type="entry name" value="3-OHacyl-CoA_DH_CS"/>
</dbReference>
<dbReference type="SUPFAM" id="SSF48179">
    <property type="entry name" value="6-phosphogluconate dehydrogenase C-terminal domain-like"/>
    <property type="match status" value="1"/>
</dbReference>
<feature type="domain" description="3-hydroxyacyl-CoA dehydrogenase C-terminal" evidence="4">
    <location>
        <begin position="186"/>
        <end position="284"/>
    </location>
</feature>
<dbReference type="InterPro" id="IPR006176">
    <property type="entry name" value="3-OHacyl-CoA_DH_NAD-bd"/>
</dbReference>
<dbReference type="EMBL" id="JACSNX010000030">
    <property type="protein sequence ID" value="MBM6852339.1"/>
    <property type="molecule type" value="Genomic_DNA"/>
</dbReference>
<dbReference type="SUPFAM" id="SSF51735">
    <property type="entry name" value="NAD(P)-binding Rossmann-fold domains"/>
    <property type="match status" value="1"/>
</dbReference>
<organism evidence="6 7">
    <name type="scientific">Oscillibacter valericigenes</name>
    <dbReference type="NCBI Taxonomy" id="351091"/>
    <lineage>
        <taxon>Bacteria</taxon>
        <taxon>Bacillati</taxon>
        <taxon>Bacillota</taxon>
        <taxon>Clostridia</taxon>
        <taxon>Eubacteriales</taxon>
        <taxon>Oscillospiraceae</taxon>
        <taxon>Oscillibacter</taxon>
    </lineage>
</organism>
<dbReference type="InterPro" id="IPR036291">
    <property type="entry name" value="NAD(P)-bd_dom_sf"/>
</dbReference>
<evidence type="ECO:0000256" key="2">
    <source>
        <dbReference type="ARBA" id="ARBA00009463"/>
    </source>
</evidence>
<comment type="caution">
    <text evidence="6">The sequence shown here is derived from an EMBL/GenBank/DDBJ whole genome shotgun (WGS) entry which is preliminary data.</text>
</comment>
<dbReference type="InterPro" id="IPR013328">
    <property type="entry name" value="6PGD_dom2"/>
</dbReference>
<proteinExistence type="inferred from homology"/>
<dbReference type="InterPro" id="IPR006108">
    <property type="entry name" value="3HC_DH_C"/>
</dbReference>
<evidence type="ECO:0000259" key="5">
    <source>
        <dbReference type="Pfam" id="PF02737"/>
    </source>
</evidence>
<dbReference type="Proteomes" id="UP000719500">
    <property type="component" value="Unassembled WGS sequence"/>
</dbReference>
<gene>
    <name evidence="6" type="ORF">H9X91_12925</name>
</gene>
<dbReference type="PROSITE" id="PS00067">
    <property type="entry name" value="3HCDH"/>
    <property type="match status" value="1"/>
</dbReference>
<dbReference type="PIRSF" id="PIRSF000105">
    <property type="entry name" value="HCDH"/>
    <property type="match status" value="1"/>
</dbReference>
<comment type="pathway">
    <text evidence="1">Lipid metabolism; butanoate metabolism.</text>
</comment>
<protein>
    <submittedName>
        <fullName evidence="6">3-hydroxyacyl-CoA dehydrogenase family protein</fullName>
    </submittedName>
</protein>
<dbReference type="InterPro" id="IPR022694">
    <property type="entry name" value="3-OHacyl-CoA_DH"/>
</dbReference>
<dbReference type="Pfam" id="PF02737">
    <property type="entry name" value="3HCDH_N"/>
    <property type="match status" value="1"/>
</dbReference>
<dbReference type="Pfam" id="PF00725">
    <property type="entry name" value="3HCDH"/>
    <property type="match status" value="1"/>
</dbReference>
<sequence>MQEKIGIYGTGTIGSGQATLTIGNGCETVVIGHSKGGQERCRRAVARNWDDLIAAGLATEAAKTAALERMTITDDPAALAGCTFVFEAVSEDLAVKRQVYQTIRTHGGGDVIIASCTSSLGAEELGDLCGDPEHFLVAHPFQPVHLQPLVEVVPCGATTEDTMARAKALLERLGRQVVTLKKSVPGFLVNRFAQALFRESLDLLEKDVATPADIDRAVKYAVGMRYASIGLLEYFDAVGFELERAIAENVYPTLCNTDKIQKIVSDGIRDGRTGQKAGEGLYRWDEDSLADFRGRLQEPFLKSVENWTARK</sequence>
<dbReference type="PANTHER" id="PTHR48075">
    <property type="entry name" value="3-HYDROXYACYL-COA DEHYDROGENASE FAMILY PROTEIN"/>
    <property type="match status" value="1"/>
</dbReference>
<feature type="domain" description="3-hydroxyacyl-CoA dehydrogenase NAD binding" evidence="5">
    <location>
        <begin position="4"/>
        <end position="181"/>
    </location>
</feature>
<dbReference type="Gene3D" id="3.40.50.720">
    <property type="entry name" value="NAD(P)-binding Rossmann-like Domain"/>
    <property type="match status" value="1"/>
</dbReference>
<comment type="similarity">
    <text evidence="2">Belongs to the 3-hydroxyacyl-CoA dehydrogenase family.</text>
</comment>